<dbReference type="PANTHER" id="PTHR43976:SF16">
    <property type="entry name" value="SHORT-CHAIN DEHYDROGENASE_REDUCTASE FAMILY PROTEIN"/>
    <property type="match status" value="1"/>
</dbReference>
<dbReference type="PRINTS" id="PR00080">
    <property type="entry name" value="SDRFAMILY"/>
</dbReference>
<evidence type="ECO:0000313" key="5">
    <source>
        <dbReference type="Proteomes" id="UP000244677"/>
    </source>
</evidence>
<dbReference type="PRINTS" id="PR00081">
    <property type="entry name" value="GDHRDH"/>
</dbReference>
<dbReference type="InterPro" id="IPR002347">
    <property type="entry name" value="SDR_fam"/>
</dbReference>
<keyword evidence="5" id="KW-1185">Reference proteome</keyword>
<dbReference type="InterPro" id="IPR051911">
    <property type="entry name" value="SDR_oxidoreductase"/>
</dbReference>
<dbReference type="InterPro" id="IPR020904">
    <property type="entry name" value="Sc_DH/Rdtase_CS"/>
</dbReference>
<dbReference type="Gene3D" id="3.40.50.720">
    <property type="entry name" value="NAD(P)-binding Rossmann-like Domain"/>
    <property type="match status" value="1"/>
</dbReference>
<evidence type="ECO:0000256" key="1">
    <source>
        <dbReference type="ARBA" id="ARBA00006484"/>
    </source>
</evidence>
<dbReference type="EMBL" id="CP020919">
    <property type="protein sequence ID" value="AWG27062.1"/>
    <property type="molecule type" value="Genomic_DNA"/>
</dbReference>
<evidence type="ECO:0000256" key="2">
    <source>
        <dbReference type="ARBA" id="ARBA00023002"/>
    </source>
</evidence>
<gene>
    <name evidence="4" type="ORF">FK004_18475</name>
</gene>
<evidence type="ECO:0000256" key="3">
    <source>
        <dbReference type="RuleBase" id="RU000363"/>
    </source>
</evidence>
<dbReference type="AlphaFoldDB" id="A0A2S1LTQ7"/>
<keyword evidence="2" id="KW-0560">Oxidoreductase</keyword>
<dbReference type="CDD" id="cd05374">
    <property type="entry name" value="17beta-HSD-like_SDR_c"/>
    <property type="match status" value="1"/>
</dbReference>
<name>A0A2S1LTQ7_9FLAO</name>
<dbReference type="OrthoDB" id="1235794at2"/>
<dbReference type="Proteomes" id="UP000244677">
    <property type="component" value="Chromosome"/>
</dbReference>
<proteinExistence type="inferred from homology"/>
<accession>A0A2S1LTQ7</accession>
<dbReference type="KEGG" id="fki:FK004_18475"/>
<dbReference type="Pfam" id="PF00106">
    <property type="entry name" value="adh_short"/>
    <property type="match status" value="1"/>
</dbReference>
<evidence type="ECO:0000313" key="4">
    <source>
        <dbReference type="EMBL" id="AWG27062.1"/>
    </source>
</evidence>
<protein>
    <submittedName>
        <fullName evidence="4">Short-chain dehydrogenase/reductase</fullName>
    </submittedName>
</protein>
<reference evidence="4 5" key="1">
    <citation type="submission" date="2017-04" db="EMBL/GenBank/DDBJ databases">
        <title>Complete genome sequence of Flavobacterium kingsejong AJ004.</title>
        <authorList>
            <person name="Lee P.C."/>
        </authorList>
    </citation>
    <scope>NUCLEOTIDE SEQUENCE [LARGE SCALE GENOMIC DNA]</scope>
    <source>
        <strain evidence="4 5">AJ004</strain>
    </source>
</reference>
<dbReference type="PROSITE" id="PS00061">
    <property type="entry name" value="ADH_SHORT"/>
    <property type="match status" value="1"/>
</dbReference>
<dbReference type="GO" id="GO:0016491">
    <property type="term" value="F:oxidoreductase activity"/>
    <property type="evidence" value="ECO:0007669"/>
    <property type="project" value="UniProtKB-KW"/>
</dbReference>
<comment type="similarity">
    <text evidence="1 3">Belongs to the short-chain dehydrogenases/reductases (SDR) family.</text>
</comment>
<dbReference type="PANTHER" id="PTHR43976">
    <property type="entry name" value="SHORT CHAIN DEHYDROGENASE"/>
    <property type="match status" value="1"/>
</dbReference>
<dbReference type="InterPro" id="IPR036291">
    <property type="entry name" value="NAD(P)-bd_dom_sf"/>
</dbReference>
<dbReference type="RefSeq" id="WP_108738556.1">
    <property type="nucleotide sequence ID" value="NZ_CP020919.1"/>
</dbReference>
<organism evidence="4 5">
    <name type="scientific">Flavobacterium kingsejongi</name>
    <dbReference type="NCBI Taxonomy" id="1678728"/>
    <lineage>
        <taxon>Bacteria</taxon>
        <taxon>Pseudomonadati</taxon>
        <taxon>Bacteroidota</taxon>
        <taxon>Flavobacteriia</taxon>
        <taxon>Flavobacteriales</taxon>
        <taxon>Flavobacteriaceae</taxon>
        <taxon>Flavobacterium</taxon>
    </lineage>
</organism>
<dbReference type="SUPFAM" id="SSF51735">
    <property type="entry name" value="NAD(P)-binding Rossmann-fold domains"/>
    <property type="match status" value="1"/>
</dbReference>
<sequence length="282" mass="30461">MTRELKKVWFITGASKGFGLLLVKQLLEKGQAVAATSRSLHDLQQLIAPNENFLPLEMDLVNEANVKLAIDKTIATFGRIDTVVNNAGYGLLGALEELTDAEARHNFDVNVFGSLNVIRQALPHLRQQQSGHIFNISSIGGYTGDFPGFGIYCATKFAVIGFTEALAAETKAFGIKVTAVLPGYFRTNFLSSGSLVTSKNQLDDYPETRASQELHQKKIDNNQPGDPEKGVAAIIAMAATENPALHLFLGSDAYDTAKKKASAIGAELDQWKAISVATDFDA</sequence>